<keyword evidence="2" id="KW-1185">Reference proteome</keyword>
<proteinExistence type="predicted"/>
<dbReference type="EMBL" id="CM040471">
    <property type="protein sequence ID" value="MCI4389012.1"/>
    <property type="molecule type" value="Genomic_DNA"/>
</dbReference>
<evidence type="ECO:0000313" key="1">
    <source>
        <dbReference type="EMBL" id="MCI4389012.1"/>
    </source>
</evidence>
<protein>
    <submittedName>
        <fullName evidence="1">Uncharacterized protein</fullName>
    </submittedName>
</protein>
<dbReference type="Proteomes" id="UP000829447">
    <property type="component" value="Linkage Group LG18"/>
</dbReference>
<reference evidence="1 2" key="1">
    <citation type="journal article" date="2022" name="bioRxiv">
        <title>An ancient truncated duplication of the anti-Mullerian hormone receptor type 2 gene is a potential conserved master sex determinant in the Pangasiidae catfish family.</title>
        <authorList>
            <person name="Wen M."/>
            <person name="Pan Q."/>
            <person name="Jouanno E."/>
            <person name="Montfort J."/>
            <person name="Zahm M."/>
            <person name="Cabau C."/>
            <person name="Klopp C."/>
            <person name="Iampietro C."/>
            <person name="Roques C."/>
            <person name="Bouchez O."/>
            <person name="Castinel A."/>
            <person name="Donnadieu C."/>
            <person name="Parrinello H."/>
            <person name="Poncet C."/>
            <person name="Belmonte E."/>
            <person name="Gautier V."/>
            <person name="Avarre J.-C."/>
            <person name="Dugue R."/>
            <person name="Gustiano R."/>
            <person name="Ha T.T.T."/>
            <person name="Campet M."/>
            <person name="Sriphairoj K."/>
            <person name="Ribolli J."/>
            <person name="de Almeida F.L."/>
            <person name="Desvignes T."/>
            <person name="Postlethwait J.H."/>
            <person name="Bucao C.F."/>
            <person name="Robinson-Rechavi M."/>
            <person name="Bobe J."/>
            <person name="Herpin A."/>
            <person name="Guiguen Y."/>
        </authorList>
    </citation>
    <scope>NUCLEOTIDE SEQUENCE [LARGE SCALE GENOMIC DNA]</scope>
    <source>
        <strain evidence="1">YG-Dec2019</strain>
    </source>
</reference>
<comment type="caution">
    <text evidence="1">The sequence shown here is derived from an EMBL/GenBank/DDBJ whole genome shotgun (WGS) entry which is preliminary data.</text>
</comment>
<gene>
    <name evidence="1" type="ORF">PGIGA_G00092830</name>
</gene>
<sequence length="239" mass="26810">MSCPAPARALVKSTGGGHARSPAHCLIRSDSSDALSSEGLLRCWSSNSGLTATEFGGNYCLLFVISSRCTRTFYQTQTSALMKLRSDSRAGVGVHHAKVKPKLAVLNMLKRLDKIRFRGSKRDEFLDLAESPTASDNEGIEDILMKPRLSLRDSEELREPAGSGALNMAAVQDLRSDTERLNEVKGHLEIALLEKHFLQEELRKLREETNVEMLKQELERERCRRLDLEQKMNDVLKGR</sequence>
<evidence type="ECO:0000313" key="2">
    <source>
        <dbReference type="Proteomes" id="UP000829447"/>
    </source>
</evidence>
<name>A0ACC5XCY1_PANGG</name>
<organism evidence="1 2">
    <name type="scientific">Pangasianodon gigas</name>
    <name type="common">Mekong giant catfish</name>
    <name type="synonym">Pangasius gigas</name>
    <dbReference type="NCBI Taxonomy" id="30993"/>
    <lineage>
        <taxon>Eukaryota</taxon>
        <taxon>Metazoa</taxon>
        <taxon>Chordata</taxon>
        <taxon>Craniata</taxon>
        <taxon>Vertebrata</taxon>
        <taxon>Euteleostomi</taxon>
        <taxon>Actinopterygii</taxon>
        <taxon>Neopterygii</taxon>
        <taxon>Teleostei</taxon>
        <taxon>Ostariophysi</taxon>
        <taxon>Siluriformes</taxon>
        <taxon>Pangasiidae</taxon>
        <taxon>Pangasianodon</taxon>
    </lineage>
</organism>
<accession>A0ACC5XCY1</accession>